<dbReference type="PANTHER" id="PTHR42802">
    <property type="entry name" value="MONOOXYGENASE"/>
    <property type="match status" value="1"/>
</dbReference>
<evidence type="ECO:0000256" key="13">
    <source>
        <dbReference type="ARBA" id="ARBA00047598"/>
    </source>
</evidence>
<evidence type="ECO:0000256" key="5">
    <source>
        <dbReference type="ARBA" id="ARBA00012881"/>
    </source>
</evidence>
<keyword evidence="7" id="KW-0285">Flavoprotein</keyword>
<sequence>MAPHAESASTPTEEHAPAVQEAFTGFSANGLDATPFAAQAANRSHLRYTPEEELHDLICIGFGPASLAIAVALHDAIEGSDANLNLPNVQAHRPRVAFLEKQAQFRWHAGMLLPGARMQITFMKDMATMRNPRSEFTFINYLHQKDRLIEFANLGTFLPQRIEYEDYMKWCASWFEEVVAYEQEVVKVIPEKSASGNGKINTFTVVSKNLQTGQMETRRTKHVVVAAGGRPNLPPPFPVDHPKVIHSSKFSYISTKILQDFQRPYNVAVVGNGQSAAEIFDFLHAHYPNARTRLLIKGGALRPSDDSPFVNEIFNPDRVDPTFNRDATLRAAALKEDKGTNYGVVRLNLLERIYETLYIQRVRHGNSREAEEQWPHRIMPYRLVTDVQDSPVIKDGIRLRVRDSSPLYLPDGPNAQEKEEVLDVDAVFVATGYQRDLHETLLKDSRHLMPGGNQDGARWQVGRDYRMRFADQQVGDDAGVWLQGCCESTHGLSDTLLSILATRGGEMVQNIFGGKSSSKGQWNGNGLGFGEVQEGVRNY</sequence>
<dbReference type="OrthoDB" id="3519933at2759"/>
<keyword evidence="10" id="KW-0560">Oxidoreductase</keyword>
<evidence type="ECO:0000256" key="6">
    <source>
        <dbReference type="ARBA" id="ARBA00018612"/>
    </source>
</evidence>
<evidence type="ECO:0000256" key="8">
    <source>
        <dbReference type="ARBA" id="ARBA00022827"/>
    </source>
</evidence>
<dbReference type="InterPro" id="IPR025700">
    <property type="entry name" value="Lys/Orn_oxygenase"/>
</dbReference>
<keyword evidence="16" id="KW-1185">Reference proteome</keyword>
<evidence type="ECO:0000256" key="4">
    <source>
        <dbReference type="ARBA" id="ARBA00011881"/>
    </source>
</evidence>
<proteinExistence type="inferred from homology"/>
<dbReference type="PANTHER" id="PTHR42802:SF1">
    <property type="entry name" value="L-ORNITHINE N(5)-MONOOXYGENASE"/>
    <property type="match status" value="1"/>
</dbReference>
<evidence type="ECO:0000256" key="7">
    <source>
        <dbReference type="ARBA" id="ARBA00022630"/>
    </source>
</evidence>
<gene>
    <name evidence="15" type="ORF">DM02DRAFT_348905</name>
</gene>
<comment type="similarity">
    <text evidence="3">Belongs to the lysine N(6)-hydroxylase/L-ornithine N(5)-oxygenase family.</text>
</comment>
<comment type="catalytic activity">
    <reaction evidence="13">
        <text>L-ornithine + NADPH + O2 = N(5)-hydroxy-L-ornithine + NADP(+) + H2O</text>
        <dbReference type="Rhea" id="RHEA:41508"/>
        <dbReference type="ChEBI" id="CHEBI:15377"/>
        <dbReference type="ChEBI" id="CHEBI:15379"/>
        <dbReference type="ChEBI" id="CHEBI:46911"/>
        <dbReference type="ChEBI" id="CHEBI:57783"/>
        <dbReference type="ChEBI" id="CHEBI:58349"/>
        <dbReference type="ChEBI" id="CHEBI:78275"/>
        <dbReference type="EC" id="1.14.13.196"/>
    </reaction>
</comment>
<evidence type="ECO:0000313" key="16">
    <source>
        <dbReference type="Proteomes" id="UP000244855"/>
    </source>
</evidence>
<evidence type="ECO:0000256" key="3">
    <source>
        <dbReference type="ARBA" id="ARBA00007588"/>
    </source>
</evidence>
<evidence type="ECO:0000256" key="1">
    <source>
        <dbReference type="ARBA" id="ARBA00001974"/>
    </source>
</evidence>
<dbReference type="Gene3D" id="3.50.50.60">
    <property type="entry name" value="FAD/NAD(P)-binding domain"/>
    <property type="match status" value="1"/>
</dbReference>
<dbReference type="GO" id="GO:0004497">
    <property type="term" value="F:monooxygenase activity"/>
    <property type="evidence" value="ECO:0007669"/>
    <property type="project" value="UniProtKB-KW"/>
</dbReference>
<evidence type="ECO:0000256" key="2">
    <source>
        <dbReference type="ARBA" id="ARBA00004924"/>
    </source>
</evidence>
<dbReference type="EC" id="1.14.13.196" evidence="5"/>
<evidence type="ECO:0000313" key="15">
    <source>
        <dbReference type="EMBL" id="PVI01408.1"/>
    </source>
</evidence>
<dbReference type="Pfam" id="PF13434">
    <property type="entry name" value="Lys_Orn_oxgnase"/>
    <property type="match status" value="1"/>
</dbReference>
<comment type="pathway">
    <text evidence="2">Siderophore biosynthesis.</text>
</comment>
<dbReference type="Proteomes" id="UP000244855">
    <property type="component" value="Unassembled WGS sequence"/>
</dbReference>
<dbReference type="EMBL" id="KZ805358">
    <property type="protein sequence ID" value="PVI01408.1"/>
    <property type="molecule type" value="Genomic_DNA"/>
</dbReference>
<evidence type="ECO:0000256" key="14">
    <source>
        <dbReference type="ARBA" id="ARBA00049248"/>
    </source>
</evidence>
<comment type="cofactor">
    <cofactor evidence="1">
        <name>FAD</name>
        <dbReference type="ChEBI" id="CHEBI:57692"/>
    </cofactor>
</comment>
<keyword evidence="9" id="KW-0521">NADP</keyword>
<name>A0A2V1DSY1_9PLEO</name>
<evidence type="ECO:0000256" key="9">
    <source>
        <dbReference type="ARBA" id="ARBA00022857"/>
    </source>
</evidence>
<dbReference type="AlphaFoldDB" id="A0A2V1DSY1"/>
<keyword evidence="8" id="KW-0274">FAD</keyword>
<evidence type="ECO:0000256" key="10">
    <source>
        <dbReference type="ARBA" id="ARBA00023002"/>
    </source>
</evidence>
<dbReference type="PRINTS" id="PR00368">
    <property type="entry name" value="FADPNR"/>
</dbReference>
<dbReference type="STRING" id="97972.A0A2V1DSY1"/>
<keyword evidence="11 15" id="KW-0503">Monooxygenase</keyword>
<dbReference type="SUPFAM" id="SSF51905">
    <property type="entry name" value="FAD/NAD(P)-binding domain"/>
    <property type="match status" value="2"/>
</dbReference>
<evidence type="ECO:0000256" key="11">
    <source>
        <dbReference type="ARBA" id="ARBA00023033"/>
    </source>
</evidence>
<protein>
    <recommendedName>
        <fullName evidence="6">L-ornithine N(5)-monooxygenase</fullName>
        <ecNumber evidence="5">1.14.13.196</ecNumber>
    </recommendedName>
    <alternativeName>
        <fullName evidence="12">L-ornithine N(5)-oxygenase</fullName>
    </alternativeName>
</protein>
<organism evidence="15 16">
    <name type="scientific">Periconia macrospinosa</name>
    <dbReference type="NCBI Taxonomy" id="97972"/>
    <lineage>
        <taxon>Eukaryota</taxon>
        <taxon>Fungi</taxon>
        <taxon>Dikarya</taxon>
        <taxon>Ascomycota</taxon>
        <taxon>Pezizomycotina</taxon>
        <taxon>Dothideomycetes</taxon>
        <taxon>Pleosporomycetidae</taxon>
        <taxon>Pleosporales</taxon>
        <taxon>Massarineae</taxon>
        <taxon>Periconiaceae</taxon>
        <taxon>Periconia</taxon>
    </lineage>
</organism>
<comment type="catalytic activity">
    <reaction evidence="14">
        <text>L-ornithine + NADH + O2 = N(5)-hydroxy-L-ornithine + NAD(+) + H2O</text>
        <dbReference type="Rhea" id="RHEA:41512"/>
        <dbReference type="ChEBI" id="CHEBI:15377"/>
        <dbReference type="ChEBI" id="CHEBI:15379"/>
        <dbReference type="ChEBI" id="CHEBI:46911"/>
        <dbReference type="ChEBI" id="CHEBI:57540"/>
        <dbReference type="ChEBI" id="CHEBI:57945"/>
        <dbReference type="ChEBI" id="CHEBI:78275"/>
        <dbReference type="EC" id="1.14.13.196"/>
    </reaction>
</comment>
<comment type="subunit">
    <text evidence="4">Homotetramer.</text>
</comment>
<reference evidence="15 16" key="1">
    <citation type="journal article" date="2018" name="Sci. Rep.">
        <title>Comparative genomics provides insights into the lifestyle and reveals functional heterogeneity of dark septate endophytic fungi.</title>
        <authorList>
            <person name="Knapp D.G."/>
            <person name="Nemeth J.B."/>
            <person name="Barry K."/>
            <person name="Hainaut M."/>
            <person name="Henrissat B."/>
            <person name="Johnson J."/>
            <person name="Kuo A."/>
            <person name="Lim J.H.P."/>
            <person name="Lipzen A."/>
            <person name="Nolan M."/>
            <person name="Ohm R.A."/>
            <person name="Tamas L."/>
            <person name="Grigoriev I.V."/>
            <person name="Spatafora J.W."/>
            <person name="Nagy L.G."/>
            <person name="Kovacs G.M."/>
        </authorList>
    </citation>
    <scope>NUCLEOTIDE SEQUENCE [LARGE SCALE GENOMIC DNA]</scope>
    <source>
        <strain evidence="15 16">DSE2036</strain>
    </source>
</reference>
<accession>A0A2V1DSY1</accession>
<dbReference type="GO" id="GO:0019290">
    <property type="term" value="P:siderophore biosynthetic process"/>
    <property type="evidence" value="ECO:0007669"/>
    <property type="project" value="UniProtKB-ARBA"/>
</dbReference>
<dbReference type="FunFam" id="3.50.50.60:FF:000195">
    <property type="entry name" value="L-ornithine N(5)-monooxygenase"/>
    <property type="match status" value="1"/>
</dbReference>
<dbReference type="InterPro" id="IPR036188">
    <property type="entry name" value="FAD/NAD-bd_sf"/>
</dbReference>
<dbReference type="GO" id="GO:0006879">
    <property type="term" value="P:intracellular iron ion homeostasis"/>
    <property type="evidence" value="ECO:0007669"/>
    <property type="project" value="TreeGrafter"/>
</dbReference>
<evidence type="ECO:0000256" key="12">
    <source>
        <dbReference type="ARBA" id="ARBA00030351"/>
    </source>
</evidence>